<dbReference type="GO" id="GO:0110001">
    <property type="term" value="C:toxin-antitoxin complex"/>
    <property type="evidence" value="ECO:0007669"/>
    <property type="project" value="InterPro"/>
</dbReference>
<evidence type="ECO:0000256" key="4">
    <source>
        <dbReference type="ARBA" id="ARBA00022741"/>
    </source>
</evidence>
<gene>
    <name evidence="6" type="ORF">F4162_06185</name>
</gene>
<dbReference type="Pfam" id="PF01934">
    <property type="entry name" value="HepT-like"/>
    <property type="match status" value="1"/>
</dbReference>
<evidence type="ECO:0000256" key="3">
    <source>
        <dbReference type="ARBA" id="ARBA00022722"/>
    </source>
</evidence>
<evidence type="ECO:0000256" key="5">
    <source>
        <dbReference type="ARBA" id="ARBA00022801"/>
    </source>
</evidence>
<dbReference type="GO" id="GO:0000166">
    <property type="term" value="F:nucleotide binding"/>
    <property type="evidence" value="ECO:0007669"/>
    <property type="project" value="UniProtKB-KW"/>
</dbReference>
<keyword evidence="2" id="KW-1277">Toxin-antitoxin system</keyword>
<evidence type="ECO:0000256" key="2">
    <source>
        <dbReference type="ARBA" id="ARBA00022649"/>
    </source>
</evidence>
<name>A0A6B1F8R0_9SYNE</name>
<evidence type="ECO:0000256" key="1">
    <source>
        <dbReference type="ARBA" id="ARBA00022553"/>
    </source>
</evidence>
<keyword evidence="3" id="KW-0540">Nuclease</keyword>
<dbReference type="PANTHER" id="PTHR34139:SF1">
    <property type="entry name" value="RNASE MJ1380-RELATED"/>
    <property type="match status" value="1"/>
</dbReference>
<reference evidence="6" key="1">
    <citation type="submission" date="2019-09" db="EMBL/GenBank/DDBJ databases">
        <title>Characterisation of the sponge microbiome using genome-centric metagenomics.</title>
        <authorList>
            <person name="Engelberts J.P."/>
            <person name="Robbins S.J."/>
            <person name="De Goeij J.M."/>
            <person name="Aranda M."/>
            <person name="Bell S.C."/>
            <person name="Webster N.S."/>
        </authorList>
    </citation>
    <scope>NUCLEOTIDE SEQUENCE</scope>
    <source>
        <strain evidence="6">SB0676_bin_10</strain>
    </source>
</reference>
<keyword evidence="5" id="KW-0378">Hydrolase</keyword>
<dbReference type="InterPro" id="IPR051813">
    <property type="entry name" value="HepT_RNase_toxin"/>
</dbReference>
<organism evidence="6">
    <name type="scientific">Synechococcus sp. SB0676_bin_10</name>
    <dbReference type="NCBI Taxonomy" id="2604869"/>
    <lineage>
        <taxon>Bacteria</taxon>
        <taxon>Bacillati</taxon>
        <taxon>Cyanobacteriota</taxon>
        <taxon>Cyanophyceae</taxon>
        <taxon>Synechococcales</taxon>
        <taxon>Synechococcaceae</taxon>
        <taxon>Synechococcus</taxon>
    </lineage>
</organism>
<dbReference type="AlphaFoldDB" id="A0A6B1F8R0"/>
<keyword evidence="4" id="KW-0547">Nucleotide-binding</keyword>
<sequence length="123" mass="13845">MSDVTRSAREWRLYIKDMVQFGKDVLSYTDGLDYSAFITDRLTYDATLRKLQLIGQAATNIPSEVQDAHPSIPWNAIVETRNRLANSYLHINDEAIWSIIRNAVPALLPSLRDLLGTAPDQVG</sequence>
<comment type="caution">
    <text evidence="6">The sequence shown here is derived from an EMBL/GenBank/DDBJ whole genome shotgun (WGS) entry which is preliminary data.</text>
</comment>
<dbReference type="InterPro" id="IPR008201">
    <property type="entry name" value="HepT-like"/>
</dbReference>
<accession>A0A6B1F8R0</accession>
<dbReference type="EMBL" id="VYDO01000200">
    <property type="protein sequence ID" value="MYG38557.1"/>
    <property type="molecule type" value="Genomic_DNA"/>
</dbReference>
<proteinExistence type="predicted"/>
<dbReference type="GO" id="GO:0016787">
    <property type="term" value="F:hydrolase activity"/>
    <property type="evidence" value="ECO:0007669"/>
    <property type="project" value="UniProtKB-KW"/>
</dbReference>
<dbReference type="PANTHER" id="PTHR34139">
    <property type="entry name" value="UPF0331 PROTEIN MJ0127"/>
    <property type="match status" value="1"/>
</dbReference>
<evidence type="ECO:0000313" key="6">
    <source>
        <dbReference type="EMBL" id="MYG38557.1"/>
    </source>
</evidence>
<keyword evidence="1" id="KW-0597">Phosphoprotein</keyword>
<protein>
    <submittedName>
        <fullName evidence="6">DUF86 domain-containing protein</fullName>
    </submittedName>
</protein>
<dbReference type="GO" id="GO:0004540">
    <property type="term" value="F:RNA nuclease activity"/>
    <property type="evidence" value="ECO:0007669"/>
    <property type="project" value="InterPro"/>
</dbReference>